<dbReference type="AlphaFoldDB" id="A0ABD3VHX4"/>
<dbReference type="InterPro" id="IPR003172">
    <property type="entry name" value="ML_dom"/>
</dbReference>
<name>A0ABD3VHX4_SINWO</name>
<reference evidence="2 3" key="1">
    <citation type="submission" date="2024-11" db="EMBL/GenBank/DDBJ databases">
        <title>Chromosome-level genome assembly of the freshwater bivalve Anodonta woodiana.</title>
        <authorList>
            <person name="Chen X."/>
        </authorList>
    </citation>
    <scope>NUCLEOTIDE SEQUENCE [LARGE SCALE GENOMIC DNA]</scope>
    <source>
        <strain evidence="2">MN2024</strain>
        <tissue evidence="2">Gills</tissue>
    </source>
</reference>
<accession>A0ABD3VHX4</accession>
<evidence type="ECO:0000313" key="2">
    <source>
        <dbReference type="EMBL" id="KAL3860152.1"/>
    </source>
</evidence>
<proteinExistence type="predicted"/>
<dbReference type="Proteomes" id="UP001634394">
    <property type="component" value="Unassembled WGS sequence"/>
</dbReference>
<evidence type="ECO:0000313" key="3">
    <source>
        <dbReference type="Proteomes" id="UP001634394"/>
    </source>
</evidence>
<dbReference type="SUPFAM" id="SSF81296">
    <property type="entry name" value="E set domains"/>
    <property type="match status" value="1"/>
</dbReference>
<dbReference type="Gene3D" id="2.60.40.770">
    <property type="match status" value="1"/>
</dbReference>
<keyword evidence="3" id="KW-1185">Reference proteome</keyword>
<protein>
    <recommendedName>
        <fullName evidence="1">MD-2-related lipid-recognition domain-containing protein</fullName>
    </recommendedName>
</protein>
<gene>
    <name evidence="2" type="ORF">ACJMK2_010315</name>
</gene>
<feature type="domain" description="MD-2-related lipid-recognition" evidence="1">
    <location>
        <begin position="55"/>
        <end position="180"/>
    </location>
</feature>
<comment type="caution">
    <text evidence="2">The sequence shown here is derived from an EMBL/GenBank/DDBJ whole genome shotgun (WGS) entry which is preliminary data.</text>
</comment>
<organism evidence="2 3">
    <name type="scientific">Sinanodonta woodiana</name>
    <name type="common">Chinese pond mussel</name>
    <name type="synonym">Anodonta woodiana</name>
    <dbReference type="NCBI Taxonomy" id="1069815"/>
    <lineage>
        <taxon>Eukaryota</taxon>
        <taxon>Metazoa</taxon>
        <taxon>Spiralia</taxon>
        <taxon>Lophotrochozoa</taxon>
        <taxon>Mollusca</taxon>
        <taxon>Bivalvia</taxon>
        <taxon>Autobranchia</taxon>
        <taxon>Heteroconchia</taxon>
        <taxon>Palaeoheterodonta</taxon>
        <taxon>Unionida</taxon>
        <taxon>Unionoidea</taxon>
        <taxon>Unionidae</taxon>
        <taxon>Unioninae</taxon>
        <taxon>Sinanodonta</taxon>
    </lineage>
</organism>
<dbReference type="InterPro" id="IPR014756">
    <property type="entry name" value="Ig_E-set"/>
</dbReference>
<sequence length="188" mass="20798">MGKHQIPRFDIPKSRKNSRKDGMKNSAFFLVLCGVVCLISCGSSKAASQDESLRYRSCSDDPGHVENCGSANMNITWLPKELDPRGSLTINISYIFPEDFDQGTLDLAIKISGMEFRNTFALQCSYLQKVMPSITCPARKNQIIKGSYTISDLSKLSRYPGPLEAVIKGYNSDKQELCCGIVKTVIKG</sequence>
<evidence type="ECO:0000259" key="1">
    <source>
        <dbReference type="Pfam" id="PF02221"/>
    </source>
</evidence>
<dbReference type="Pfam" id="PF02221">
    <property type="entry name" value="E1_DerP2_DerF2"/>
    <property type="match status" value="1"/>
</dbReference>
<dbReference type="EMBL" id="JBJQND010000012">
    <property type="protein sequence ID" value="KAL3860152.1"/>
    <property type="molecule type" value="Genomic_DNA"/>
</dbReference>